<gene>
    <name evidence="2" type="ORF">E4U09_004773</name>
</gene>
<accession>A0A9P7QEM3</accession>
<feature type="compositionally biased region" description="Basic residues" evidence="1">
    <location>
        <begin position="39"/>
        <end position="49"/>
    </location>
</feature>
<feature type="compositionally biased region" description="Basic and acidic residues" evidence="1">
    <location>
        <begin position="60"/>
        <end position="74"/>
    </location>
</feature>
<comment type="caution">
    <text evidence="2">The sequence shown here is derived from an EMBL/GenBank/DDBJ whole genome shotgun (WGS) entry which is preliminary data.</text>
</comment>
<name>A0A9P7QEM3_9HYPO</name>
<dbReference type="Proteomes" id="UP000707071">
    <property type="component" value="Unassembled WGS sequence"/>
</dbReference>
<proteinExistence type="predicted"/>
<dbReference type="Gene3D" id="3.30.710.10">
    <property type="entry name" value="Potassium Channel Kv1.1, Chain A"/>
    <property type="match status" value="1"/>
</dbReference>
<dbReference type="AlphaFoldDB" id="A0A9P7QEM3"/>
<evidence type="ECO:0000313" key="3">
    <source>
        <dbReference type="Proteomes" id="UP000707071"/>
    </source>
</evidence>
<dbReference type="InterPro" id="IPR011333">
    <property type="entry name" value="SKP1/BTB/POZ_sf"/>
</dbReference>
<dbReference type="EMBL" id="SRRH01000390">
    <property type="protein sequence ID" value="KAG6289778.1"/>
    <property type="molecule type" value="Genomic_DNA"/>
</dbReference>
<evidence type="ECO:0000256" key="1">
    <source>
        <dbReference type="SAM" id="MobiDB-lite"/>
    </source>
</evidence>
<protein>
    <recommendedName>
        <fullName evidence="4">BTB domain-containing protein</fullName>
    </recommendedName>
</protein>
<evidence type="ECO:0000313" key="2">
    <source>
        <dbReference type="EMBL" id="KAG6289778.1"/>
    </source>
</evidence>
<sequence length="422" mass="47740">MIMRDLRHDLDPRGDTILVLRCPNTQQAVWEPKEEATKLKRKNKARRRKLYDLDSDSDTEDSRSYDQNAKERTPESTAPIIESNMPNDSGEAHGDNSDCNEVQFRLSSRHLALASPVFQTMLNGFWKESAKLSDQYNRSAKPLSPLQNDSNCQVRYELAATEWGAEDFLLLMNIVHCQSINVPYSIDLETLGRISVLVDYYQCQEVTQFFAGLWIDKLSGSLPTTYGRDCVTWIFVSWVFSRSEIFEKMTQLAIRTCDGGLGTINLPFPPTLLSTATPHLHDQDLSKLMCFAAVMEQKRDDFIDMIFALLGDTCKYLREGRYACDFECTSMLLGSLLRGMNKNELYGACSAERAKSAVLSLKSGTRYVCTVAYPGYYSVHPCTLHALLQPSIEKLWNGLDGLKLDEYNGQKKKSADMPSSTQ</sequence>
<organism evidence="2 3">
    <name type="scientific">Claviceps aff. purpurea</name>
    <dbReference type="NCBI Taxonomy" id="1967640"/>
    <lineage>
        <taxon>Eukaryota</taxon>
        <taxon>Fungi</taxon>
        <taxon>Dikarya</taxon>
        <taxon>Ascomycota</taxon>
        <taxon>Pezizomycotina</taxon>
        <taxon>Sordariomycetes</taxon>
        <taxon>Hypocreomycetidae</taxon>
        <taxon>Hypocreales</taxon>
        <taxon>Clavicipitaceae</taxon>
        <taxon>Claviceps</taxon>
    </lineage>
</organism>
<reference evidence="2 3" key="1">
    <citation type="journal article" date="2020" name="bioRxiv">
        <title>Whole genome comparisons of ergot fungi reveals the divergence and evolution of species within the genus Claviceps are the result of varying mechanisms driving genome evolution and host range expansion.</title>
        <authorList>
            <person name="Wyka S.A."/>
            <person name="Mondo S.J."/>
            <person name="Liu M."/>
            <person name="Dettman J."/>
            <person name="Nalam V."/>
            <person name="Broders K.D."/>
        </authorList>
    </citation>
    <scope>NUCLEOTIDE SEQUENCE [LARGE SCALE GENOMIC DNA]</scope>
    <source>
        <strain evidence="2 3">Clav52</strain>
    </source>
</reference>
<evidence type="ECO:0008006" key="4">
    <source>
        <dbReference type="Google" id="ProtNLM"/>
    </source>
</evidence>
<keyword evidence="3" id="KW-1185">Reference proteome</keyword>
<feature type="region of interest" description="Disordered" evidence="1">
    <location>
        <begin position="39"/>
        <end position="96"/>
    </location>
</feature>